<reference evidence="2 3" key="1">
    <citation type="journal article" date="2018" name="Genome Biol. Evol.">
        <title>Multiple Roots of Fruiting Body Formation in Amoebozoa.</title>
        <authorList>
            <person name="Hillmann F."/>
            <person name="Forbes G."/>
            <person name="Novohradska S."/>
            <person name="Ferling I."/>
            <person name="Riege K."/>
            <person name="Groth M."/>
            <person name="Westermann M."/>
            <person name="Marz M."/>
            <person name="Spaller T."/>
            <person name="Winckler T."/>
            <person name="Schaap P."/>
            <person name="Glockner G."/>
        </authorList>
    </citation>
    <scope>NUCLEOTIDE SEQUENCE [LARGE SCALE GENOMIC DNA]</scope>
    <source>
        <strain evidence="2 3">Jena</strain>
    </source>
</reference>
<accession>A0A2P6MQ34</accession>
<dbReference type="Pfam" id="PF16173">
    <property type="entry name" value="DUF4874"/>
    <property type="match status" value="1"/>
</dbReference>
<evidence type="ECO:0000313" key="3">
    <source>
        <dbReference type="Proteomes" id="UP000241769"/>
    </source>
</evidence>
<sequence>MSNWNTFNFSSIDAVFSSVASRGHQSIIRVYVDYPDENSDTIQKILPAFLISGTTVIDNNDGTGVHPDYDNANLIKALQQLIAALGAKYDGDNRIAVWQTGLLGHWGEWHNYPTTDFASTGNQKLILDAFTTAFQKTKLQVRYPNKIGGYVPSQLNMGYYDDSFMEDTYGPNDYDFSNQLSSVNGQDIWKTQMMGGELYPPYQKCAFGSSACSGALDWYQCANLTKPAWMWNNYAFSGSYTATQKTNALVAASLMGYQLHVSSLKVSQTCNGNQCNVVATVSIVNKGNTPFYYPISVQLSIRGVTTTQSLDTTPGSSNTYDLSISGVPSVAGQTVFISLTSPFVLTQSPVKFATSEAQSNGALSVLMASTATTQSTFTTSTFTQTPGSTSGPTTSILGAVNGTTVTGPLSGTSGSAMVAVSLALIALLLMV</sequence>
<name>A0A2P6MQ34_9EUKA</name>
<proteinExistence type="predicted"/>
<dbReference type="OrthoDB" id="10029590at2759"/>
<dbReference type="InParanoid" id="A0A2P6MQ34"/>
<dbReference type="InterPro" id="IPR032379">
    <property type="entry name" value="DUF4874"/>
</dbReference>
<dbReference type="Gene3D" id="3.20.20.80">
    <property type="entry name" value="Glycosidases"/>
    <property type="match status" value="1"/>
</dbReference>
<evidence type="ECO:0000313" key="2">
    <source>
        <dbReference type="EMBL" id="PRP73818.1"/>
    </source>
</evidence>
<dbReference type="EMBL" id="MDYQ01000539">
    <property type="protein sequence ID" value="PRP73818.1"/>
    <property type="molecule type" value="Genomic_DNA"/>
</dbReference>
<comment type="caution">
    <text evidence="2">The sequence shown here is derived from an EMBL/GenBank/DDBJ whole genome shotgun (WGS) entry which is preliminary data.</text>
</comment>
<protein>
    <recommendedName>
        <fullName evidence="1">DUF4874 domain-containing protein</fullName>
    </recommendedName>
</protein>
<dbReference type="Proteomes" id="UP000241769">
    <property type="component" value="Unassembled WGS sequence"/>
</dbReference>
<evidence type="ECO:0000259" key="1">
    <source>
        <dbReference type="Pfam" id="PF16173"/>
    </source>
</evidence>
<feature type="domain" description="DUF4874" evidence="1">
    <location>
        <begin position="37"/>
        <end position="145"/>
    </location>
</feature>
<gene>
    <name evidence="2" type="ORF">PROFUN_10188</name>
</gene>
<organism evidence="2 3">
    <name type="scientific">Planoprotostelium fungivorum</name>
    <dbReference type="NCBI Taxonomy" id="1890364"/>
    <lineage>
        <taxon>Eukaryota</taxon>
        <taxon>Amoebozoa</taxon>
        <taxon>Evosea</taxon>
        <taxon>Variosea</taxon>
        <taxon>Cavosteliida</taxon>
        <taxon>Cavosteliaceae</taxon>
        <taxon>Planoprotostelium</taxon>
    </lineage>
</organism>
<keyword evidence="3" id="KW-1185">Reference proteome</keyword>
<dbReference type="AlphaFoldDB" id="A0A2P6MQ34"/>